<evidence type="ECO:0000313" key="5">
    <source>
        <dbReference type="EMBL" id="MBC8752047.1"/>
    </source>
</evidence>
<feature type="domain" description="HpcH/HpaI aldolase/citrate lyase" evidence="4">
    <location>
        <begin position="6"/>
        <end position="212"/>
    </location>
</feature>
<comment type="cofactor">
    <cofactor evidence="1">
        <name>Mg(2+)</name>
        <dbReference type="ChEBI" id="CHEBI:18420"/>
    </cofactor>
</comment>
<dbReference type="EMBL" id="VZQQ01000078">
    <property type="protein sequence ID" value="MBC8752047.1"/>
    <property type="molecule type" value="Genomic_DNA"/>
</dbReference>
<reference evidence="5 6" key="1">
    <citation type="submission" date="2019-09" db="EMBL/GenBank/DDBJ databases">
        <title>Paraburkholderia podalyriae sp. nov., A South African Podalyria-associated rhizobium.</title>
        <authorList>
            <person name="Mavima L."/>
            <person name="Beukes C.W."/>
            <person name="Palmer M."/>
            <person name="De Meyer S.E."/>
            <person name="James E.K."/>
            <person name="Maluk M."/>
            <person name="Avontuur J.R."/>
            <person name="Chan W.Y."/>
            <person name="Venter S.N."/>
            <person name="Steenkamp E.T."/>
        </authorList>
    </citation>
    <scope>NUCLEOTIDE SEQUENCE [LARGE SCALE GENOMIC DNA]</scope>
    <source>
        <strain evidence="5 6">WC7.3b</strain>
    </source>
</reference>
<keyword evidence="6" id="KW-1185">Reference proteome</keyword>
<keyword evidence="2" id="KW-0479">Metal-binding</keyword>
<dbReference type="InterPro" id="IPR040442">
    <property type="entry name" value="Pyrv_kinase-like_dom_sf"/>
</dbReference>
<dbReference type="InterPro" id="IPR015813">
    <property type="entry name" value="Pyrv/PenolPyrv_kinase-like_dom"/>
</dbReference>
<evidence type="ECO:0000313" key="6">
    <source>
        <dbReference type="Proteomes" id="UP000736373"/>
    </source>
</evidence>
<name>A0ABR7Q0M4_9BURK</name>
<evidence type="ECO:0000259" key="4">
    <source>
        <dbReference type="Pfam" id="PF03328"/>
    </source>
</evidence>
<dbReference type="PIRSF" id="PIRSF015582">
    <property type="entry name" value="Cit_lyase_B"/>
    <property type="match status" value="1"/>
</dbReference>
<dbReference type="SUPFAM" id="SSF51621">
    <property type="entry name" value="Phosphoenolpyruvate/pyruvate domain"/>
    <property type="match status" value="1"/>
</dbReference>
<evidence type="ECO:0000256" key="3">
    <source>
        <dbReference type="ARBA" id="ARBA00022842"/>
    </source>
</evidence>
<dbReference type="PANTHER" id="PTHR32308:SF0">
    <property type="entry name" value="HPCH_HPAI ALDOLASE_CITRATE LYASE DOMAIN-CONTAINING PROTEIN"/>
    <property type="match status" value="1"/>
</dbReference>
<dbReference type="Gene3D" id="3.20.20.60">
    <property type="entry name" value="Phosphoenolpyruvate-binding domains"/>
    <property type="match status" value="1"/>
</dbReference>
<protein>
    <submittedName>
        <fullName evidence="5">CoA ester lyase</fullName>
    </submittedName>
</protein>
<dbReference type="Proteomes" id="UP000736373">
    <property type="component" value="Unassembled WGS sequence"/>
</dbReference>
<dbReference type="InterPro" id="IPR011206">
    <property type="entry name" value="Citrate_lyase_beta/mcl1/mcl2"/>
</dbReference>
<organism evidence="5 6">
    <name type="scientific">Paraburkholderia podalyriae</name>
    <dbReference type="NCBI Taxonomy" id="1938811"/>
    <lineage>
        <taxon>Bacteria</taxon>
        <taxon>Pseudomonadati</taxon>
        <taxon>Pseudomonadota</taxon>
        <taxon>Betaproteobacteria</taxon>
        <taxon>Burkholderiales</taxon>
        <taxon>Burkholderiaceae</taxon>
        <taxon>Paraburkholderia</taxon>
    </lineage>
</organism>
<dbReference type="PANTHER" id="PTHR32308">
    <property type="entry name" value="LYASE BETA SUBUNIT, PUTATIVE (AFU_ORTHOLOGUE AFUA_4G13030)-RELATED"/>
    <property type="match status" value="1"/>
</dbReference>
<keyword evidence="5" id="KW-0456">Lyase</keyword>
<comment type="caution">
    <text evidence="5">The sequence shown here is derived from an EMBL/GenBank/DDBJ whole genome shotgun (WGS) entry which is preliminary data.</text>
</comment>
<gene>
    <name evidence="5" type="ORF">F6X42_38035</name>
</gene>
<dbReference type="RefSeq" id="WP_187638923.1">
    <property type="nucleotide sequence ID" value="NZ_VZQQ01000078.1"/>
</dbReference>
<dbReference type="GO" id="GO:0016829">
    <property type="term" value="F:lyase activity"/>
    <property type="evidence" value="ECO:0007669"/>
    <property type="project" value="UniProtKB-KW"/>
</dbReference>
<proteinExistence type="predicted"/>
<evidence type="ECO:0000256" key="2">
    <source>
        <dbReference type="ARBA" id="ARBA00022723"/>
    </source>
</evidence>
<accession>A0ABR7Q0M4</accession>
<keyword evidence="3" id="KW-0460">Magnesium</keyword>
<dbReference type="Pfam" id="PF03328">
    <property type="entry name" value="HpcH_HpaI"/>
    <property type="match status" value="1"/>
</dbReference>
<dbReference type="InterPro" id="IPR005000">
    <property type="entry name" value="Aldolase/citrate-lyase_domain"/>
</dbReference>
<sequence length="267" mass="28358">MSALSRSYLFVPGNRPERFDKAYAAGADAVILDLEDAVQPDEKVTARAAVLAAASANASRAVWVRINGSDTRWFADDVAALVGQVGVAGVVLPKAERREQICAVLANAHPALNVLPIVETAHGFANLAELCAAPHVLRIVFGTLDFQVDLGIDGEGEELHLFRSQIVLASRLAGIGAPVDGVSTTINDADAVQADALRGRRFGFGGKLCIHPKQIDAVHRAYAWSDAEVEWARRMLAAVEASHGAAVAVDGKMVDMPVILRARRILG</sequence>
<evidence type="ECO:0000256" key="1">
    <source>
        <dbReference type="ARBA" id="ARBA00001946"/>
    </source>
</evidence>